<comment type="caution">
    <text evidence="1">The sequence shown here is derived from an EMBL/GenBank/DDBJ whole genome shotgun (WGS) entry which is preliminary data.</text>
</comment>
<accession>X8IR36</accession>
<organism evidence="1 2">
    <name type="scientific">Mogibacterium timidum ATCC 33093</name>
    <dbReference type="NCBI Taxonomy" id="1401079"/>
    <lineage>
        <taxon>Bacteria</taxon>
        <taxon>Bacillati</taxon>
        <taxon>Bacillota</taxon>
        <taxon>Clostridia</taxon>
        <taxon>Peptostreptococcales</taxon>
        <taxon>Anaerovoracaceae</taxon>
        <taxon>Mogibacterium</taxon>
    </lineage>
</organism>
<dbReference type="Proteomes" id="UP000022645">
    <property type="component" value="Unassembled WGS sequence"/>
</dbReference>
<name>X8IR36_9FIRM</name>
<protein>
    <submittedName>
        <fullName evidence="1">Uncharacterized protein</fullName>
    </submittedName>
</protein>
<evidence type="ECO:0000313" key="1">
    <source>
        <dbReference type="EMBL" id="EUC51654.1"/>
    </source>
</evidence>
<sequence length="45" mass="5492">MRKSQEIERVIIKLVKFKCRENGCDEISQPFYVENEFEFQLKQPN</sequence>
<evidence type="ECO:0000313" key="2">
    <source>
        <dbReference type="Proteomes" id="UP000022645"/>
    </source>
</evidence>
<reference evidence="1 2" key="1">
    <citation type="submission" date="2014-01" db="EMBL/GenBank/DDBJ databases">
        <authorList>
            <person name="Durkin A.S."/>
            <person name="McCorrison J."/>
            <person name="Torralba M."/>
            <person name="Gillis M."/>
            <person name="Haft D.H."/>
            <person name="Methe B."/>
            <person name="Sutton G."/>
            <person name="Nelson K.E."/>
        </authorList>
    </citation>
    <scope>NUCLEOTIDE SEQUENCE [LARGE SCALE GENOMIC DNA]</scope>
    <source>
        <strain evidence="1 2">ATCC 33093</strain>
    </source>
</reference>
<gene>
    <name evidence="1" type="ORF">HMPREF0581_0080</name>
</gene>
<dbReference type="AlphaFoldDB" id="X8IR36"/>
<dbReference type="EMBL" id="JALU01000026">
    <property type="protein sequence ID" value="EUC51654.1"/>
    <property type="molecule type" value="Genomic_DNA"/>
</dbReference>
<proteinExistence type="predicted"/>